<dbReference type="PROSITE" id="PS51464">
    <property type="entry name" value="SIS"/>
    <property type="match status" value="1"/>
</dbReference>
<accession>A0A975F6J5</accession>
<dbReference type="KEGG" id="tpav:HRQ91_10420"/>
<protein>
    <submittedName>
        <fullName evidence="2">SIS domain-containing protein</fullName>
    </submittedName>
</protein>
<dbReference type="InterPro" id="IPR001347">
    <property type="entry name" value="SIS_dom"/>
</dbReference>
<dbReference type="Gene3D" id="3.40.50.10490">
    <property type="entry name" value="Glucose-6-phosphate isomerase like protein, domain 1"/>
    <property type="match status" value="1"/>
</dbReference>
<keyword evidence="3" id="KW-1185">Reference proteome</keyword>
<dbReference type="RefSeq" id="WP_210119483.1">
    <property type="nucleotide sequence ID" value="NZ_CP054142.1"/>
</dbReference>
<reference evidence="2 3" key="1">
    <citation type="journal article" date="2021" name="Microbiol. Resour. Announc.">
        <title>Complete Genome Sequences of Three Human Oral Treponema parvum Isolates.</title>
        <authorList>
            <person name="Zeng H."/>
            <person name="Watt R.M."/>
        </authorList>
    </citation>
    <scope>NUCLEOTIDE SEQUENCE [LARGE SCALE GENOMIC DNA]</scope>
    <source>
        <strain evidence="2 3">ATCC 700770</strain>
    </source>
</reference>
<dbReference type="InterPro" id="IPR046348">
    <property type="entry name" value="SIS_dom_sf"/>
</dbReference>
<organism evidence="2 3">
    <name type="scientific">Treponema parvum</name>
    <dbReference type="NCBI Taxonomy" id="138851"/>
    <lineage>
        <taxon>Bacteria</taxon>
        <taxon>Pseudomonadati</taxon>
        <taxon>Spirochaetota</taxon>
        <taxon>Spirochaetia</taxon>
        <taxon>Spirochaetales</taxon>
        <taxon>Treponemataceae</taxon>
        <taxon>Treponema</taxon>
    </lineage>
</organism>
<feature type="domain" description="SIS" evidence="1">
    <location>
        <begin position="36"/>
        <end position="179"/>
    </location>
</feature>
<dbReference type="EMBL" id="CP054142">
    <property type="protein sequence ID" value="QTQ14844.1"/>
    <property type="molecule type" value="Genomic_DNA"/>
</dbReference>
<proteinExistence type="predicted"/>
<dbReference type="GO" id="GO:1901135">
    <property type="term" value="P:carbohydrate derivative metabolic process"/>
    <property type="evidence" value="ECO:0007669"/>
    <property type="project" value="InterPro"/>
</dbReference>
<dbReference type="PANTHER" id="PTHR38418:SF2">
    <property type="entry name" value="SUGAR ISOMERASE, KPSF_GUTQ (AFU_ORTHOLOGUE AFUA_6G08860)"/>
    <property type="match status" value="1"/>
</dbReference>
<dbReference type="SUPFAM" id="SSF53697">
    <property type="entry name" value="SIS domain"/>
    <property type="match status" value="1"/>
</dbReference>
<dbReference type="AlphaFoldDB" id="A0A975F6J5"/>
<dbReference type="GO" id="GO:0097367">
    <property type="term" value="F:carbohydrate derivative binding"/>
    <property type="evidence" value="ECO:0007669"/>
    <property type="project" value="InterPro"/>
</dbReference>
<dbReference type="Pfam" id="PF01380">
    <property type="entry name" value="SIS"/>
    <property type="match status" value="1"/>
</dbReference>
<sequence length="203" mass="22130">MDKNEFQTIMCNVLSAESAAIESLIHNIDWLQAKACIDLLLNCTGKVILSGCGTSGEAAKKIAHTLSCVEIPAFFLSPSDALHGGLGVVEKHDIIILISKGGKTSELDIMMDRLIMMNAQTIVVSEDPRTFLAGKATQFMQIRTEKEPDPFHMLATASTLSVIAFFDALTIVLQQETGFTKEKFLTIHPGGEVGYQLKSEIEK</sequence>
<dbReference type="PANTHER" id="PTHR38418">
    <property type="entry name" value="SUGAR ISOMERASE, KPSF/GUTQ (AFU_ORTHOLOGUE AFUA_6G08860)"/>
    <property type="match status" value="1"/>
</dbReference>
<evidence type="ECO:0000259" key="1">
    <source>
        <dbReference type="PROSITE" id="PS51464"/>
    </source>
</evidence>
<gene>
    <name evidence="2" type="ORF">HRQ91_10420</name>
</gene>
<name>A0A975F6J5_9SPIR</name>
<evidence type="ECO:0000313" key="3">
    <source>
        <dbReference type="Proteomes" id="UP000671908"/>
    </source>
</evidence>
<dbReference type="Proteomes" id="UP000671908">
    <property type="component" value="Chromosome"/>
</dbReference>
<evidence type="ECO:0000313" key="2">
    <source>
        <dbReference type="EMBL" id="QTQ14844.1"/>
    </source>
</evidence>